<evidence type="ECO:0000313" key="2">
    <source>
        <dbReference type="EMBL" id="KAE8343197.1"/>
    </source>
</evidence>
<keyword evidence="1" id="KW-1133">Transmembrane helix</keyword>
<sequence>MRHASHIFSYPLPAIGVRREKHERVSRCYSSASWPAMLKICTSPRVSSSESPTLLAAESAIPWSRLWESLLLSLFFCICPSALVGFRMWSYARHSF</sequence>
<name>A0A5N6YCI8_9EURO</name>
<feature type="transmembrane region" description="Helical" evidence="1">
    <location>
        <begin position="70"/>
        <end position="89"/>
    </location>
</feature>
<reference evidence="2" key="1">
    <citation type="submission" date="2019-04" db="EMBL/GenBank/DDBJ databases">
        <title>Friends and foes A comparative genomics study of 23 Aspergillus species from section Flavi.</title>
        <authorList>
            <consortium name="DOE Joint Genome Institute"/>
            <person name="Kjaerbolling I."/>
            <person name="Vesth T."/>
            <person name="Frisvad J.C."/>
            <person name="Nybo J.L."/>
            <person name="Theobald S."/>
            <person name="Kildgaard S."/>
            <person name="Isbrandt T."/>
            <person name="Kuo A."/>
            <person name="Sato A."/>
            <person name="Lyhne E.K."/>
            <person name="Kogle M.E."/>
            <person name="Wiebenga A."/>
            <person name="Kun R.S."/>
            <person name="Lubbers R.J."/>
            <person name="Makela M.R."/>
            <person name="Barry K."/>
            <person name="Chovatia M."/>
            <person name="Clum A."/>
            <person name="Daum C."/>
            <person name="Haridas S."/>
            <person name="He G."/>
            <person name="LaButti K."/>
            <person name="Lipzen A."/>
            <person name="Mondo S."/>
            <person name="Riley R."/>
            <person name="Salamov A."/>
            <person name="Simmons B.A."/>
            <person name="Magnuson J.K."/>
            <person name="Henrissat B."/>
            <person name="Mortensen U.H."/>
            <person name="Larsen T.O."/>
            <person name="Devries R.P."/>
            <person name="Grigoriev I.V."/>
            <person name="Machida M."/>
            <person name="Baker S.E."/>
            <person name="Andersen M.R."/>
        </authorList>
    </citation>
    <scope>NUCLEOTIDE SEQUENCE</scope>
    <source>
        <strain evidence="2">CBS 117612</strain>
    </source>
</reference>
<dbReference type="EMBL" id="ML737130">
    <property type="protein sequence ID" value="KAE8343197.1"/>
    <property type="molecule type" value="Genomic_DNA"/>
</dbReference>
<evidence type="ECO:0000256" key="1">
    <source>
        <dbReference type="SAM" id="Phobius"/>
    </source>
</evidence>
<gene>
    <name evidence="2" type="ORF">BDV24DRAFT_33707</name>
</gene>
<organism evidence="2">
    <name type="scientific">Aspergillus arachidicola</name>
    <dbReference type="NCBI Taxonomy" id="656916"/>
    <lineage>
        <taxon>Eukaryota</taxon>
        <taxon>Fungi</taxon>
        <taxon>Dikarya</taxon>
        <taxon>Ascomycota</taxon>
        <taxon>Pezizomycotina</taxon>
        <taxon>Eurotiomycetes</taxon>
        <taxon>Eurotiomycetidae</taxon>
        <taxon>Eurotiales</taxon>
        <taxon>Aspergillaceae</taxon>
        <taxon>Aspergillus</taxon>
        <taxon>Aspergillus subgen. Circumdati</taxon>
    </lineage>
</organism>
<dbReference type="AlphaFoldDB" id="A0A5N6YCI8"/>
<accession>A0A5N6YCI8</accession>
<proteinExistence type="predicted"/>
<dbReference type="Proteomes" id="UP000325558">
    <property type="component" value="Unassembled WGS sequence"/>
</dbReference>
<keyword evidence="1" id="KW-0472">Membrane</keyword>
<protein>
    <submittedName>
        <fullName evidence="2">Uncharacterized protein</fullName>
    </submittedName>
</protein>
<keyword evidence="1" id="KW-0812">Transmembrane</keyword>